<dbReference type="GO" id="GO:0005634">
    <property type="term" value="C:nucleus"/>
    <property type="evidence" value="ECO:0007669"/>
    <property type="project" value="InterPro"/>
</dbReference>
<dbReference type="Ensembl" id="ENSCVAT00000006179.1">
    <property type="protein sequence ID" value="ENSCVAP00000005733.1"/>
    <property type="gene ID" value="ENSCVAG00000007178.1"/>
</dbReference>
<dbReference type="Proteomes" id="UP000265020">
    <property type="component" value="Unassembled WGS sequence"/>
</dbReference>
<proteinExistence type="predicted"/>
<evidence type="ECO:0000256" key="1">
    <source>
        <dbReference type="SAM" id="MobiDB-lite"/>
    </source>
</evidence>
<keyword evidence="3" id="KW-1185">Reference proteome</keyword>
<dbReference type="GO" id="GO:0003700">
    <property type="term" value="F:DNA-binding transcription factor activity"/>
    <property type="evidence" value="ECO:0007669"/>
    <property type="project" value="InterPro"/>
</dbReference>
<dbReference type="Pfam" id="PF00859">
    <property type="entry name" value="CTF_NFI"/>
    <property type="match status" value="1"/>
</dbReference>
<protein>
    <submittedName>
        <fullName evidence="2">Uncharacterized protein</fullName>
    </submittedName>
</protein>
<evidence type="ECO:0000313" key="2">
    <source>
        <dbReference type="Ensembl" id="ENSCVAP00000005733.1"/>
    </source>
</evidence>
<accession>A0A3Q2CKE4</accession>
<evidence type="ECO:0000313" key="3">
    <source>
        <dbReference type="Proteomes" id="UP000265020"/>
    </source>
</evidence>
<organism evidence="2 3">
    <name type="scientific">Cyprinodon variegatus</name>
    <name type="common">Sheepshead minnow</name>
    <dbReference type="NCBI Taxonomy" id="28743"/>
    <lineage>
        <taxon>Eukaryota</taxon>
        <taxon>Metazoa</taxon>
        <taxon>Chordata</taxon>
        <taxon>Craniata</taxon>
        <taxon>Vertebrata</taxon>
        <taxon>Euteleostomi</taxon>
        <taxon>Actinopterygii</taxon>
        <taxon>Neopterygii</taxon>
        <taxon>Teleostei</taxon>
        <taxon>Neoteleostei</taxon>
        <taxon>Acanthomorphata</taxon>
        <taxon>Ovalentaria</taxon>
        <taxon>Atherinomorphae</taxon>
        <taxon>Cyprinodontiformes</taxon>
        <taxon>Cyprinodontidae</taxon>
        <taxon>Cyprinodon</taxon>
    </lineage>
</organism>
<feature type="region of interest" description="Disordered" evidence="1">
    <location>
        <begin position="45"/>
        <end position="69"/>
    </location>
</feature>
<reference evidence="2" key="1">
    <citation type="submission" date="2025-08" db="UniProtKB">
        <authorList>
            <consortium name="Ensembl"/>
        </authorList>
    </citation>
    <scope>IDENTIFICATION</scope>
</reference>
<dbReference type="InterPro" id="IPR000647">
    <property type="entry name" value="CTF/NFI"/>
</dbReference>
<name>A0A3Q2CKE4_CYPVA</name>
<reference evidence="2" key="2">
    <citation type="submission" date="2025-09" db="UniProtKB">
        <authorList>
            <consortium name="Ensembl"/>
        </authorList>
    </citation>
    <scope>IDENTIFICATION</scope>
</reference>
<dbReference type="AlphaFoldDB" id="A0A3Q2CKE4"/>
<sequence>ILEDVNLCRSFSHSELSCCWRSDEGGANQLVNSVSIPLCPGLSPPVKKAELDSPSPQEGSPRMGSFTQHHPLPPPFIHMLWTFCLSRCPHPSSSIHFPSSSYFAHGAIRYPPHLTQDPLKDLVSMACDPANQSPNSVTPSWMLV</sequence>